<dbReference type="PROSITE" id="PS51318">
    <property type="entry name" value="TAT"/>
    <property type="match status" value="1"/>
</dbReference>
<accession>A0ABV2MPK2</accession>
<keyword evidence="5" id="KW-0574">Periplasm</keyword>
<evidence type="ECO:0000256" key="3">
    <source>
        <dbReference type="ARBA" id="ARBA00022448"/>
    </source>
</evidence>
<dbReference type="Proteomes" id="UP001549077">
    <property type="component" value="Unassembled WGS sequence"/>
</dbReference>
<keyword evidence="7" id="KW-1185">Reference proteome</keyword>
<dbReference type="GeneID" id="91152552"/>
<evidence type="ECO:0000256" key="2">
    <source>
        <dbReference type="ARBA" id="ARBA00008520"/>
    </source>
</evidence>
<comment type="similarity">
    <text evidence="2">Belongs to the bacterial solute-binding protein 1 family.</text>
</comment>
<keyword evidence="3" id="KW-0813">Transport</keyword>
<comment type="caution">
    <text evidence="6">The sequence shown here is derived from an EMBL/GenBank/DDBJ whole genome shotgun (WGS) entry which is preliminary data.</text>
</comment>
<dbReference type="InterPro" id="IPR006059">
    <property type="entry name" value="SBP"/>
</dbReference>
<dbReference type="Pfam" id="PF13416">
    <property type="entry name" value="SBP_bac_8"/>
    <property type="match status" value="1"/>
</dbReference>
<dbReference type="SUPFAM" id="SSF53850">
    <property type="entry name" value="Periplasmic binding protein-like II"/>
    <property type="match status" value="1"/>
</dbReference>
<proteinExistence type="inferred from homology"/>
<organism evidence="6 7">
    <name type="scientific">Rhizobium binae</name>
    <dbReference type="NCBI Taxonomy" id="1138190"/>
    <lineage>
        <taxon>Bacteria</taxon>
        <taxon>Pseudomonadati</taxon>
        <taxon>Pseudomonadota</taxon>
        <taxon>Alphaproteobacteria</taxon>
        <taxon>Hyphomicrobiales</taxon>
        <taxon>Rhizobiaceae</taxon>
        <taxon>Rhizobium/Agrobacterium group</taxon>
        <taxon>Rhizobium</taxon>
    </lineage>
</organism>
<dbReference type="RefSeq" id="WP_168300915.1">
    <property type="nucleotide sequence ID" value="NZ_CP071609.1"/>
</dbReference>
<gene>
    <name evidence="6" type="ORF">ABID08_005773</name>
</gene>
<evidence type="ECO:0000313" key="7">
    <source>
        <dbReference type="Proteomes" id="UP001549077"/>
    </source>
</evidence>
<sequence length="360" mass="39786">MGQNLTRRSFTTGLAVGAALASIGRARAQSSGTVVIASFGGQFQDAQRKALFEPFEKSTGIKVVEATGPSLAKVRTMNMSGNIEWDVAEFTPADFLVLAENNLLEKIDYSAIDKNIIARVDGRVVHPYGVGALFYSNVIAFNTKRYPTGKHPRSWAEVWDVKKFPGPRIMPSGTYVVRPNEFALLADGVQPQQLYPLDLERSYRSLSNIKPHVVKWQTTGAMAPQAIVDGEADFGMASQGRIAQLKAQGAPVDYDWNQGLVAADYWGIPKGAKNVQNALKFIEFASRPEPQAELSKLIPYSPSNPDAFKLLTEEQAKDLATAPDNLQKQVWLDAAWWAQKSNGKSNIERNIDMWNAWLQR</sequence>
<evidence type="ECO:0000256" key="5">
    <source>
        <dbReference type="ARBA" id="ARBA00022764"/>
    </source>
</evidence>
<dbReference type="CDD" id="cd13589">
    <property type="entry name" value="PBP2_polyamine_RpCGA009"/>
    <property type="match status" value="1"/>
</dbReference>
<dbReference type="Gene3D" id="3.40.190.10">
    <property type="entry name" value="Periplasmic binding protein-like II"/>
    <property type="match status" value="2"/>
</dbReference>
<dbReference type="PANTHER" id="PTHR30006">
    <property type="entry name" value="THIAMINE-BINDING PERIPLASMIC PROTEIN-RELATED"/>
    <property type="match status" value="1"/>
</dbReference>
<evidence type="ECO:0000256" key="1">
    <source>
        <dbReference type="ARBA" id="ARBA00004418"/>
    </source>
</evidence>
<evidence type="ECO:0000256" key="4">
    <source>
        <dbReference type="ARBA" id="ARBA00022729"/>
    </source>
</evidence>
<protein>
    <submittedName>
        <fullName evidence="6">Spermidine/putrescine transport system substrate-binding protein</fullName>
    </submittedName>
</protein>
<name>A0ABV2MPK2_9HYPH</name>
<keyword evidence="4" id="KW-0732">Signal</keyword>
<dbReference type="EMBL" id="JBEPMY010000028">
    <property type="protein sequence ID" value="MET3758391.1"/>
    <property type="molecule type" value="Genomic_DNA"/>
</dbReference>
<dbReference type="PANTHER" id="PTHR30006:SF3">
    <property type="entry name" value="THIAMINE-BINDING PERIPLASMIC PROTEIN"/>
    <property type="match status" value="1"/>
</dbReference>
<comment type="subcellular location">
    <subcellularLocation>
        <location evidence="1">Periplasm</location>
    </subcellularLocation>
</comment>
<evidence type="ECO:0000313" key="6">
    <source>
        <dbReference type="EMBL" id="MET3758391.1"/>
    </source>
</evidence>
<dbReference type="InterPro" id="IPR006311">
    <property type="entry name" value="TAT_signal"/>
</dbReference>
<reference evidence="6 7" key="1">
    <citation type="submission" date="2024-06" db="EMBL/GenBank/DDBJ databases">
        <title>Genomic Encyclopedia of Type Strains, Phase IV (KMG-IV): sequencing the most valuable type-strain genomes for metagenomic binning, comparative biology and taxonomic classification.</title>
        <authorList>
            <person name="Goeker M."/>
        </authorList>
    </citation>
    <scope>NUCLEOTIDE SEQUENCE [LARGE SCALE GENOMIC DNA]</scope>
    <source>
        <strain evidence="6 7">DSM 29288</strain>
    </source>
</reference>